<feature type="signal peptide" evidence="1">
    <location>
        <begin position="1"/>
        <end position="23"/>
    </location>
</feature>
<dbReference type="RefSeq" id="WP_289503598.1">
    <property type="nucleotide sequence ID" value="NZ_CP116805.1"/>
</dbReference>
<organism evidence="2 3">
    <name type="scientific">Gimibacter soli</name>
    <dbReference type="NCBI Taxonomy" id="3024400"/>
    <lineage>
        <taxon>Bacteria</taxon>
        <taxon>Pseudomonadati</taxon>
        <taxon>Pseudomonadota</taxon>
        <taxon>Alphaproteobacteria</taxon>
        <taxon>Kordiimonadales</taxon>
        <taxon>Temperatibacteraceae</taxon>
        <taxon>Gimibacter</taxon>
    </lineage>
</organism>
<evidence type="ECO:0000313" key="2">
    <source>
        <dbReference type="EMBL" id="WCL53901.1"/>
    </source>
</evidence>
<evidence type="ECO:0008006" key="4">
    <source>
        <dbReference type="Google" id="ProtNLM"/>
    </source>
</evidence>
<keyword evidence="3" id="KW-1185">Reference proteome</keyword>
<dbReference type="AlphaFoldDB" id="A0AAE9XRK1"/>
<proteinExistence type="predicted"/>
<evidence type="ECO:0000256" key="1">
    <source>
        <dbReference type="SAM" id="SignalP"/>
    </source>
</evidence>
<protein>
    <recommendedName>
        <fullName evidence="4">Solute-binding protein family 3/N-terminal domain-containing protein</fullName>
    </recommendedName>
</protein>
<dbReference type="SUPFAM" id="SSF53850">
    <property type="entry name" value="Periplasmic binding protein-like II"/>
    <property type="match status" value="1"/>
</dbReference>
<reference evidence="2" key="1">
    <citation type="submission" date="2023-01" db="EMBL/GenBank/DDBJ databases">
        <title>The genome sequence of Kordiimonadaceae bacterium 6D33.</title>
        <authorList>
            <person name="Liu Y."/>
        </authorList>
    </citation>
    <scope>NUCLEOTIDE SEQUENCE</scope>
    <source>
        <strain evidence="2">6D33</strain>
    </source>
</reference>
<dbReference type="EMBL" id="CP116805">
    <property type="protein sequence ID" value="WCL53901.1"/>
    <property type="molecule type" value="Genomic_DNA"/>
</dbReference>
<keyword evidence="1" id="KW-0732">Signal</keyword>
<feature type="chain" id="PRO_5042044497" description="Solute-binding protein family 3/N-terminal domain-containing protein" evidence="1">
    <location>
        <begin position="24"/>
        <end position="250"/>
    </location>
</feature>
<name>A0AAE9XRK1_9PROT</name>
<gene>
    <name evidence="2" type="ORF">PH603_15290</name>
</gene>
<evidence type="ECO:0000313" key="3">
    <source>
        <dbReference type="Proteomes" id="UP001217500"/>
    </source>
</evidence>
<dbReference type="Proteomes" id="UP001217500">
    <property type="component" value="Chromosome"/>
</dbReference>
<sequence>MVYMLRVLVLSLALALLAHPVLAEEVQSTEAVGPLIVYGEDWYIRPDSEAQAKQMGEITVRVKAFMDRTGIPYEMRFPPRPRKGVLLQRHAKGLYLEYLRTPARENQYHWILPIRTDYSLRVYTLRTNRAAGVKIEDLKAGGFVGACEFQAIGCEVMETLGIDSAHTVAMPLTATTGLERLLLAGRADFVVSTEMIFDRNMANLGVAAEDTVSLGEVARYSGYLIAPKNLDPDLLDILMKTSQEGLPSVN</sequence>
<dbReference type="KEGG" id="gso:PH603_15290"/>
<accession>A0AAE9XRK1</accession>